<organism evidence="1 2">
    <name type="scientific">Desulforhabdus amnigena</name>
    <dbReference type="NCBI Taxonomy" id="40218"/>
    <lineage>
        <taxon>Bacteria</taxon>
        <taxon>Pseudomonadati</taxon>
        <taxon>Thermodesulfobacteriota</taxon>
        <taxon>Syntrophobacteria</taxon>
        <taxon>Syntrophobacterales</taxon>
        <taxon>Syntrophobacteraceae</taxon>
        <taxon>Desulforhabdus</taxon>
    </lineage>
</organism>
<evidence type="ECO:0000313" key="1">
    <source>
        <dbReference type="EMBL" id="GLI35975.1"/>
    </source>
</evidence>
<proteinExistence type="predicted"/>
<dbReference type="Proteomes" id="UP001144372">
    <property type="component" value="Unassembled WGS sequence"/>
</dbReference>
<accession>A0A9W6FVY3</accession>
<gene>
    <name evidence="1" type="ORF">DAMNIGENAA_34080</name>
</gene>
<keyword evidence="2" id="KW-1185">Reference proteome</keyword>
<name>A0A9W6FVY3_9BACT</name>
<reference evidence="1" key="1">
    <citation type="submission" date="2022-12" db="EMBL/GenBank/DDBJ databases">
        <title>Reference genome sequencing for broad-spectrum identification of bacterial and archaeal isolates by mass spectrometry.</title>
        <authorList>
            <person name="Sekiguchi Y."/>
            <person name="Tourlousse D.M."/>
        </authorList>
    </citation>
    <scope>NUCLEOTIDE SEQUENCE</scope>
    <source>
        <strain evidence="1">ASRB1</strain>
    </source>
</reference>
<evidence type="ECO:0000313" key="2">
    <source>
        <dbReference type="Proteomes" id="UP001144372"/>
    </source>
</evidence>
<sequence length="202" mass="22054">MVCAALFSLSCEVQRKLFVEEQLASAVNLVAEQRLGCRILAGSEPGPFLVGLRSRPRSRASILEVVHPEHAGEHPATRLLGRTGGHLYFVLTPLDGGRRLVLIIWAVHTAAAKDHPSWKEIGLSAGNALQAHFRILDELGDPLFPLLRGFVVASDMDSMAADLHPGMNGDLHLVQVAIDQRYWSEALNGIMLVIEDILESVL</sequence>
<dbReference type="EMBL" id="BSDR01000001">
    <property type="protein sequence ID" value="GLI35975.1"/>
    <property type="molecule type" value="Genomic_DNA"/>
</dbReference>
<dbReference type="AlphaFoldDB" id="A0A9W6FVY3"/>
<protein>
    <submittedName>
        <fullName evidence="1">Uncharacterized protein</fullName>
    </submittedName>
</protein>
<comment type="caution">
    <text evidence="1">The sequence shown here is derived from an EMBL/GenBank/DDBJ whole genome shotgun (WGS) entry which is preliminary data.</text>
</comment>